<dbReference type="AlphaFoldDB" id="A0A0J7KY21"/>
<evidence type="ECO:0000256" key="4">
    <source>
        <dbReference type="ARBA" id="ARBA00023136"/>
    </source>
</evidence>
<keyword evidence="8" id="KW-1185">Reference proteome</keyword>
<keyword evidence="2" id="KW-0812">Transmembrane</keyword>
<proteinExistence type="predicted"/>
<evidence type="ECO:0000256" key="1">
    <source>
        <dbReference type="ARBA" id="ARBA00004141"/>
    </source>
</evidence>
<evidence type="ECO:0000313" key="8">
    <source>
        <dbReference type="Proteomes" id="UP000036403"/>
    </source>
</evidence>
<dbReference type="InterPro" id="IPR001902">
    <property type="entry name" value="SLC26A/SulP_fam"/>
</dbReference>
<reference evidence="7 8" key="1">
    <citation type="submission" date="2015-04" db="EMBL/GenBank/DDBJ databases">
        <title>Lasius niger genome sequencing.</title>
        <authorList>
            <person name="Konorov E.A."/>
            <person name="Nikitin M.A."/>
            <person name="Kirill M.V."/>
            <person name="Chang P."/>
        </authorList>
    </citation>
    <scope>NUCLEOTIDE SEQUENCE [LARGE SCALE GENOMIC DNA]</scope>
    <source>
        <tissue evidence="7">Whole</tissue>
    </source>
</reference>
<comment type="caution">
    <text evidence="7">The sequence shown here is derived from an EMBL/GenBank/DDBJ whole genome shotgun (WGS) entry which is preliminary data.</text>
</comment>
<dbReference type="OrthoDB" id="288203at2759"/>
<accession>A0A0J7KY21</accession>
<dbReference type="InterPro" id="IPR011547">
    <property type="entry name" value="SLC26A/SulP_dom"/>
</dbReference>
<organism evidence="7 8">
    <name type="scientific">Lasius niger</name>
    <name type="common">Black garden ant</name>
    <dbReference type="NCBI Taxonomy" id="67767"/>
    <lineage>
        <taxon>Eukaryota</taxon>
        <taxon>Metazoa</taxon>
        <taxon>Ecdysozoa</taxon>
        <taxon>Arthropoda</taxon>
        <taxon>Hexapoda</taxon>
        <taxon>Insecta</taxon>
        <taxon>Pterygota</taxon>
        <taxon>Neoptera</taxon>
        <taxon>Endopterygota</taxon>
        <taxon>Hymenoptera</taxon>
        <taxon>Apocrita</taxon>
        <taxon>Aculeata</taxon>
        <taxon>Formicoidea</taxon>
        <taxon>Formicidae</taxon>
        <taxon>Formicinae</taxon>
        <taxon>Lasius</taxon>
        <taxon>Lasius</taxon>
    </lineage>
</organism>
<dbReference type="STRING" id="67767.A0A0J7KY21"/>
<feature type="region of interest" description="Disordered" evidence="5">
    <location>
        <begin position="157"/>
        <end position="186"/>
    </location>
</feature>
<keyword evidence="4" id="KW-0472">Membrane</keyword>
<dbReference type="EMBL" id="LBMM01001984">
    <property type="protein sequence ID" value="KMQ95447.1"/>
    <property type="molecule type" value="Genomic_DNA"/>
</dbReference>
<feature type="domain" description="SLC26A/SulP transporter" evidence="6">
    <location>
        <begin position="47"/>
        <end position="73"/>
    </location>
</feature>
<evidence type="ECO:0000256" key="5">
    <source>
        <dbReference type="SAM" id="MobiDB-lite"/>
    </source>
</evidence>
<evidence type="ECO:0000259" key="6">
    <source>
        <dbReference type="Pfam" id="PF00916"/>
    </source>
</evidence>
<evidence type="ECO:0000256" key="3">
    <source>
        <dbReference type="ARBA" id="ARBA00022989"/>
    </source>
</evidence>
<sequence length="186" mass="21007">MSESRKIFDEECSLPMPERKSRSDTIAIKYVPVLGWLPRYTRTKAVSDLIAGITLGLTMIPQSMAYAALAGLTAQGIETLSERLNLERNRFWLLHLNSDVMESFDILADNKYIRLIENEESIADILHGTYDALSNKEPAIIIKKATEIKRLDHGDFSYSSTSRHKDSESNAEELVLMSSPESQIQQ</sequence>
<evidence type="ECO:0000313" key="7">
    <source>
        <dbReference type="EMBL" id="KMQ95447.1"/>
    </source>
</evidence>
<dbReference type="Proteomes" id="UP000036403">
    <property type="component" value="Unassembled WGS sequence"/>
</dbReference>
<evidence type="ECO:0000256" key="2">
    <source>
        <dbReference type="ARBA" id="ARBA00022692"/>
    </source>
</evidence>
<dbReference type="GO" id="GO:0016020">
    <property type="term" value="C:membrane"/>
    <property type="evidence" value="ECO:0007669"/>
    <property type="project" value="UniProtKB-SubCell"/>
</dbReference>
<dbReference type="PANTHER" id="PTHR11814">
    <property type="entry name" value="SULFATE TRANSPORTER"/>
    <property type="match status" value="1"/>
</dbReference>
<dbReference type="Pfam" id="PF00916">
    <property type="entry name" value="Sulfate_transp"/>
    <property type="match status" value="1"/>
</dbReference>
<name>A0A0J7KY21_LASNI</name>
<gene>
    <name evidence="7" type="ORF">RF55_4338</name>
</gene>
<protein>
    <submittedName>
        <fullName evidence="7">Sodium-independent sulfate anion transporter-like protein</fullName>
    </submittedName>
</protein>
<comment type="subcellular location">
    <subcellularLocation>
        <location evidence="1">Membrane</location>
        <topology evidence="1">Multi-pass membrane protein</topology>
    </subcellularLocation>
</comment>
<dbReference type="GO" id="GO:0055085">
    <property type="term" value="P:transmembrane transport"/>
    <property type="evidence" value="ECO:0007669"/>
    <property type="project" value="InterPro"/>
</dbReference>
<keyword evidence="3" id="KW-1133">Transmembrane helix</keyword>
<dbReference type="PaxDb" id="67767-A0A0J7KY21"/>